<dbReference type="SUPFAM" id="SSF109854">
    <property type="entry name" value="DinB/YfiT-like putative metalloenzymes"/>
    <property type="match status" value="1"/>
</dbReference>
<sequence>MHDRSYINIEGDSMELRELDLRDLDRRALAATGEIVGKVGAHQLGLPTPCTEWTLGELLRHLVSENQGFAVNARGVPDRSVWDGGRLGEDPHAAYLESAELVTAAFADDDVFGRDVEVREFGVFSAEIALSLHFVDFLVHGWDVAKAIGAPIEFEEELAVTALAIAHRWPDDRPNAAFDIEVEVTAAASPTQQLVAFLGRPPSWPTV</sequence>
<dbReference type="InterPro" id="IPR017520">
    <property type="entry name" value="CHP03086"/>
</dbReference>
<dbReference type="RefSeq" id="WP_344666382.1">
    <property type="nucleotide sequence ID" value="NZ_BAAAQN010000016.1"/>
</dbReference>
<dbReference type="InterPro" id="IPR017517">
    <property type="entry name" value="Maleyloyr_isom"/>
</dbReference>
<gene>
    <name evidence="2" type="ORF">GCM10009839_31910</name>
</gene>
<dbReference type="Pfam" id="PF11716">
    <property type="entry name" value="MDMPI_N"/>
    <property type="match status" value="1"/>
</dbReference>
<keyword evidence="3" id="KW-1185">Reference proteome</keyword>
<dbReference type="InterPro" id="IPR024344">
    <property type="entry name" value="MDMPI_metal-binding"/>
</dbReference>
<dbReference type="Proteomes" id="UP001500751">
    <property type="component" value="Unassembled WGS sequence"/>
</dbReference>
<comment type="caution">
    <text evidence="2">The sequence shown here is derived from an EMBL/GenBank/DDBJ whole genome shotgun (WGS) entry which is preliminary data.</text>
</comment>
<dbReference type="NCBIfam" id="TIGR03083">
    <property type="entry name" value="maleylpyruvate isomerase family mycothiol-dependent enzyme"/>
    <property type="match status" value="1"/>
</dbReference>
<name>A0ABN2U752_9ACTN</name>
<dbReference type="InterPro" id="IPR034660">
    <property type="entry name" value="DinB/YfiT-like"/>
</dbReference>
<evidence type="ECO:0000259" key="1">
    <source>
        <dbReference type="Pfam" id="PF11716"/>
    </source>
</evidence>
<organism evidence="2 3">
    <name type="scientific">Catenulispora yoronensis</name>
    <dbReference type="NCBI Taxonomy" id="450799"/>
    <lineage>
        <taxon>Bacteria</taxon>
        <taxon>Bacillati</taxon>
        <taxon>Actinomycetota</taxon>
        <taxon>Actinomycetes</taxon>
        <taxon>Catenulisporales</taxon>
        <taxon>Catenulisporaceae</taxon>
        <taxon>Catenulispora</taxon>
    </lineage>
</organism>
<accession>A0ABN2U752</accession>
<dbReference type="EMBL" id="BAAAQN010000016">
    <property type="protein sequence ID" value="GAA2029940.1"/>
    <property type="molecule type" value="Genomic_DNA"/>
</dbReference>
<reference evidence="2 3" key="1">
    <citation type="journal article" date="2019" name="Int. J. Syst. Evol. Microbiol.">
        <title>The Global Catalogue of Microorganisms (GCM) 10K type strain sequencing project: providing services to taxonomists for standard genome sequencing and annotation.</title>
        <authorList>
            <consortium name="The Broad Institute Genomics Platform"/>
            <consortium name="The Broad Institute Genome Sequencing Center for Infectious Disease"/>
            <person name="Wu L."/>
            <person name="Ma J."/>
        </authorList>
    </citation>
    <scope>NUCLEOTIDE SEQUENCE [LARGE SCALE GENOMIC DNA]</scope>
    <source>
        <strain evidence="2 3">JCM 16014</strain>
    </source>
</reference>
<evidence type="ECO:0000313" key="3">
    <source>
        <dbReference type="Proteomes" id="UP001500751"/>
    </source>
</evidence>
<proteinExistence type="predicted"/>
<dbReference type="NCBIfam" id="TIGR03086">
    <property type="entry name" value="TIGR03086 family metal-binding protein"/>
    <property type="match status" value="1"/>
</dbReference>
<feature type="domain" description="Mycothiol-dependent maleylpyruvate isomerase metal-binding" evidence="1">
    <location>
        <begin position="27"/>
        <end position="145"/>
    </location>
</feature>
<protein>
    <submittedName>
        <fullName evidence="2">TIGR03086 family metal-binding protein</fullName>
    </submittedName>
</protein>
<evidence type="ECO:0000313" key="2">
    <source>
        <dbReference type="EMBL" id="GAA2029940.1"/>
    </source>
</evidence>